<reference evidence="2" key="1">
    <citation type="submission" date="2016-05" db="EMBL/GenBank/DDBJ databases">
        <title>WGS assembly of Xenopus laevis.</title>
        <authorList>
            <person name="Session A."/>
            <person name="Uno Y."/>
            <person name="Kwon T."/>
            <person name="Chapman J."/>
            <person name="Toyoda A."/>
            <person name="Takahashi S."/>
            <person name="Fukui A."/>
            <person name="Hikosaka A."/>
            <person name="Putnam N."/>
            <person name="Stites J."/>
            <person name="Van Heeringen S."/>
            <person name="Quigley I."/>
            <person name="Heinz S."/>
            <person name="Hellsten U."/>
            <person name="Lyons J."/>
            <person name="Suzuki A."/>
            <person name="Kondo M."/>
            <person name="Ogino H."/>
            <person name="Ochi H."/>
            <person name="Bogdanovic O."/>
            <person name="Lister R."/>
            <person name="Georgiou G."/>
            <person name="Paranjpe S."/>
            <person name="Van Kruijsbergen I."/>
            <person name="Mozaffari S."/>
            <person name="Shu S."/>
            <person name="Schmutz J."/>
            <person name="Jenkins J."/>
            <person name="Grimwood J."/>
            <person name="Carlson J."/>
            <person name="Mitros T."/>
            <person name="Simakov O."/>
            <person name="Heald R."/>
            <person name="Miller K."/>
            <person name="Haudenschild C."/>
            <person name="Kuroki Y."/>
            <person name="Tanaka T."/>
            <person name="Michiue T."/>
            <person name="Watanabe M."/>
            <person name="Kinoshita T."/>
            <person name="Ohta Y."/>
            <person name="Mawaribuchi S."/>
            <person name="Suzuki Y."/>
            <person name="Haramoto Y."/>
            <person name="Yamamoto T."/>
            <person name="Takagi C."/>
            <person name="Kitzman J."/>
            <person name="Shendure J."/>
            <person name="Nakayama T."/>
            <person name="Izutsu Y."/>
            <person name="Robert J."/>
            <person name="Dichmann D."/>
            <person name="Flajnik M."/>
            <person name="Houston D."/>
            <person name="Marcotte E."/>
            <person name="Wallingford J."/>
            <person name="Ito Y."/>
            <person name="Asashima M."/>
            <person name="Ueno N."/>
            <person name="Matsuda Y."/>
            <person name="Jan Veenstra G."/>
            <person name="Fujiyama A."/>
            <person name="Harland R."/>
            <person name="Taira M."/>
            <person name="Rokhsar D.S."/>
        </authorList>
    </citation>
    <scope>NUCLEOTIDE SEQUENCE</scope>
    <source>
        <strain evidence="2">J</strain>
        <tissue evidence="2">Blood</tissue>
    </source>
</reference>
<dbReference type="EMBL" id="KV471428">
    <property type="protein sequence ID" value="OCT55825.1"/>
    <property type="molecule type" value="Genomic_DNA"/>
</dbReference>
<accession>A0A974BPB5</accession>
<keyword evidence="1" id="KW-0812">Transmembrane</keyword>
<evidence type="ECO:0000313" key="2">
    <source>
        <dbReference type="EMBL" id="OCT55825.1"/>
    </source>
</evidence>
<proteinExistence type="predicted"/>
<protein>
    <submittedName>
        <fullName evidence="2">Uncharacterized protein</fullName>
    </submittedName>
</protein>
<keyword evidence="1" id="KW-0472">Membrane</keyword>
<feature type="transmembrane region" description="Helical" evidence="1">
    <location>
        <begin position="76"/>
        <end position="96"/>
    </location>
</feature>
<sequence length="139" mass="16003">MSEIVTETKRRELSAAESQKELNEWLKLQNRKISKQYVYSLRGILARFQQTHLECQLPNNRSKESRSEAANRKHPVNHVFIITFCLFPGEITLLFLDTAGALRLSFLHVQSMILLLSHTVVHIYAHTLTNTTSAAKKKK</sequence>
<feature type="transmembrane region" description="Helical" evidence="1">
    <location>
        <begin position="108"/>
        <end position="129"/>
    </location>
</feature>
<name>A0A974BPB5_XENLA</name>
<dbReference type="Proteomes" id="UP000694892">
    <property type="component" value="Unassembled WGS sequence"/>
</dbReference>
<evidence type="ECO:0000256" key="1">
    <source>
        <dbReference type="SAM" id="Phobius"/>
    </source>
</evidence>
<dbReference type="AlphaFoldDB" id="A0A974BPB5"/>
<gene>
    <name evidence="2" type="ORF">XELAEV_18003359mg</name>
</gene>
<keyword evidence="1" id="KW-1133">Transmembrane helix</keyword>
<organism evidence="2">
    <name type="scientific">Xenopus laevis</name>
    <name type="common">African clawed frog</name>
    <dbReference type="NCBI Taxonomy" id="8355"/>
    <lineage>
        <taxon>Eukaryota</taxon>
        <taxon>Metazoa</taxon>
        <taxon>Chordata</taxon>
        <taxon>Craniata</taxon>
        <taxon>Vertebrata</taxon>
        <taxon>Euteleostomi</taxon>
        <taxon>Amphibia</taxon>
        <taxon>Batrachia</taxon>
        <taxon>Anura</taxon>
        <taxon>Pipoidea</taxon>
        <taxon>Pipidae</taxon>
        <taxon>Xenopodinae</taxon>
        <taxon>Xenopus</taxon>
        <taxon>Xenopus</taxon>
    </lineage>
</organism>